<dbReference type="PRINTS" id="PR00081">
    <property type="entry name" value="GDHRDH"/>
</dbReference>
<dbReference type="Gene3D" id="3.40.50.720">
    <property type="entry name" value="NAD(P)-binding Rossmann-like Domain"/>
    <property type="match status" value="1"/>
</dbReference>
<dbReference type="CDD" id="cd05362">
    <property type="entry name" value="THN_reductase-like_SDR_c"/>
    <property type="match status" value="1"/>
</dbReference>
<dbReference type="Proteomes" id="UP000198847">
    <property type="component" value="Unassembled WGS sequence"/>
</dbReference>
<dbReference type="InterPro" id="IPR036291">
    <property type="entry name" value="NAD(P)-bd_dom_sf"/>
</dbReference>
<comment type="similarity">
    <text evidence="1">Belongs to the short-chain dehydrogenases/reductases (SDR) family.</text>
</comment>
<reference evidence="3 4" key="1">
    <citation type="submission" date="2016-10" db="EMBL/GenBank/DDBJ databases">
        <authorList>
            <person name="de Groot N.N."/>
        </authorList>
    </citation>
    <scope>NUCLEOTIDE SEQUENCE [LARGE SCALE GENOMIC DNA]</scope>
    <source>
        <strain evidence="3 4">DSM 13305</strain>
    </source>
</reference>
<organism evidence="3 4">
    <name type="scientific">Propionispora vibrioides</name>
    <dbReference type="NCBI Taxonomy" id="112903"/>
    <lineage>
        <taxon>Bacteria</taxon>
        <taxon>Bacillati</taxon>
        <taxon>Bacillota</taxon>
        <taxon>Negativicutes</taxon>
        <taxon>Selenomonadales</taxon>
        <taxon>Sporomusaceae</taxon>
        <taxon>Propionispora</taxon>
    </lineage>
</organism>
<keyword evidence="4" id="KW-1185">Reference proteome</keyword>
<evidence type="ECO:0000256" key="2">
    <source>
        <dbReference type="ARBA" id="ARBA00023002"/>
    </source>
</evidence>
<dbReference type="GO" id="GO:0016614">
    <property type="term" value="F:oxidoreductase activity, acting on CH-OH group of donors"/>
    <property type="evidence" value="ECO:0007669"/>
    <property type="project" value="UniProtKB-ARBA"/>
</dbReference>
<dbReference type="PANTHER" id="PTHR48107">
    <property type="entry name" value="NADPH-DEPENDENT ALDEHYDE REDUCTASE-LIKE PROTEIN, CHLOROPLASTIC-RELATED"/>
    <property type="match status" value="1"/>
</dbReference>
<dbReference type="Pfam" id="PF13561">
    <property type="entry name" value="adh_short_C2"/>
    <property type="match status" value="1"/>
</dbReference>
<dbReference type="STRING" id="112903.SAMN04490178_11512"/>
<dbReference type="AlphaFoldDB" id="A0A1H8WAQ1"/>
<dbReference type="SUPFAM" id="SSF51735">
    <property type="entry name" value="NAD(P)-binding Rossmann-fold domains"/>
    <property type="match status" value="1"/>
</dbReference>
<dbReference type="GO" id="GO:0008206">
    <property type="term" value="P:bile acid metabolic process"/>
    <property type="evidence" value="ECO:0007669"/>
    <property type="project" value="UniProtKB-ARBA"/>
</dbReference>
<gene>
    <name evidence="3" type="ORF">SAMN04490178_11512</name>
</gene>
<evidence type="ECO:0000256" key="1">
    <source>
        <dbReference type="ARBA" id="ARBA00006484"/>
    </source>
</evidence>
<evidence type="ECO:0000313" key="4">
    <source>
        <dbReference type="Proteomes" id="UP000198847"/>
    </source>
</evidence>
<dbReference type="PANTHER" id="PTHR48107:SF7">
    <property type="entry name" value="RE15974P"/>
    <property type="match status" value="1"/>
</dbReference>
<proteinExistence type="inferred from homology"/>
<sequence>MIEMKSLAGKVAIVTGASRGIGSEIAKQLAGLGAKVTVNYANSPEKAAKVVEEINQAGGTAVAIQADVSHVKDVERLFSETITQFGKVDILINNAGVILYKLLSEVTEEEFDRLFAINVKGTYFACQQAMKFMEDKGRIVNFSTSVAGVMFPTYSVYAATKGAVEQITRQLAKEFGPKKITINAVAPGPVNTELFTVGKTTQQIETLKQMNAFGRLGEPEDIANVIEFLVSDEAQWVTGQTLRVNGGFI</sequence>
<dbReference type="PRINTS" id="PR00080">
    <property type="entry name" value="SDRFAMILY"/>
</dbReference>
<dbReference type="InterPro" id="IPR002347">
    <property type="entry name" value="SDR_fam"/>
</dbReference>
<dbReference type="EMBL" id="FODY01000015">
    <property type="protein sequence ID" value="SEP24732.1"/>
    <property type="molecule type" value="Genomic_DNA"/>
</dbReference>
<protein>
    <submittedName>
        <fullName evidence="3">3-oxoacyl-[acyl-carrier protein] reductase</fullName>
    </submittedName>
</protein>
<name>A0A1H8WAQ1_9FIRM</name>
<dbReference type="FunFam" id="3.40.50.720:FF:000084">
    <property type="entry name" value="Short-chain dehydrogenase reductase"/>
    <property type="match status" value="1"/>
</dbReference>
<accession>A0A1H8WAQ1</accession>
<dbReference type="NCBIfam" id="NF005559">
    <property type="entry name" value="PRK07231.1"/>
    <property type="match status" value="1"/>
</dbReference>
<keyword evidence="2" id="KW-0560">Oxidoreductase</keyword>
<evidence type="ECO:0000313" key="3">
    <source>
        <dbReference type="EMBL" id="SEP24732.1"/>
    </source>
</evidence>